<evidence type="ECO:0000313" key="7">
    <source>
        <dbReference type="EMBL" id="EMR4590094.1"/>
    </source>
</evidence>
<dbReference type="Pfam" id="PF08774">
    <property type="entry name" value="VRR_NUC"/>
    <property type="match status" value="1"/>
</dbReference>
<organism evidence="6">
    <name type="scientific">Providencia rettgeri</name>
    <dbReference type="NCBI Taxonomy" id="587"/>
    <lineage>
        <taxon>Bacteria</taxon>
        <taxon>Pseudomonadati</taxon>
        <taxon>Pseudomonadota</taxon>
        <taxon>Gammaproteobacteria</taxon>
        <taxon>Enterobacterales</taxon>
        <taxon>Morganellaceae</taxon>
        <taxon>Providencia</taxon>
    </lineage>
</organism>
<dbReference type="InterPro" id="IPR014883">
    <property type="entry name" value="VRR_NUC"/>
</dbReference>
<keyword evidence="3" id="KW-0378">Hydrolase</keyword>
<evidence type="ECO:0000259" key="5">
    <source>
        <dbReference type="SMART" id="SM00990"/>
    </source>
</evidence>
<feature type="transmembrane region" description="Helical" evidence="4">
    <location>
        <begin position="490"/>
        <end position="510"/>
    </location>
</feature>
<evidence type="ECO:0000256" key="1">
    <source>
        <dbReference type="ARBA" id="ARBA00001946"/>
    </source>
</evidence>
<evidence type="ECO:0000256" key="4">
    <source>
        <dbReference type="SAM" id="Phobius"/>
    </source>
</evidence>
<sequence>MPDNKITFSNNMQCSTATTIRADMEQGEFPSDEDPCYLMERAAYAIHFPKISISKKRGTQYLKQLAMSQIIQTEEKLSDNYWAYKAEVVFAMKADRSVPIPMLSRGHDKNRSRSFSLFARPSVANAIKFGVTHIRRPDIILVEDEKKRWPGRKVSYFDGWDYDDNLKMLIEIKFPGDTLSERQERDYKLISTYDRFGLLRIDKSDLDPHTTEAAGEREALLGKFGHLFPSLFPSINRPTPPSQPEPVRAREEALFDKILNSPYFPLLDIRNTPLIKDSPWEGKLPEWQLWTIMTEKAVESLANNEWQKVAIREASEITKVLTMPFVYQQKVGQTLSELGLLHERYTVESEPTSSWYFLSDELLADFKAMGAFFIDAGQWVCDALIDPKTQTALKVAFYYIVAETNEIISLTDKTIESHADTVLNNTDFTAEDIKDFEFIHVVMQISYGPSGQLMLAIKRNISDEIQYVVVGVVVAIALIILAICFAGAEIIGLSIAALASLGSSLATLVLE</sequence>
<accession>A0AAD2ZIJ2</accession>
<protein>
    <submittedName>
        <fullName evidence="6">VRR-NUC domain-containing protein</fullName>
    </submittedName>
</protein>
<comment type="caution">
    <text evidence="6">The sequence shown here is derived from an EMBL/GenBank/DDBJ whole genome shotgun (WGS) entry which is preliminary data.</text>
</comment>
<keyword evidence="4" id="KW-0812">Transmembrane</keyword>
<keyword evidence="4" id="KW-1133">Transmembrane helix</keyword>
<dbReference type="EMBL" id="ABEXCJ050000003">
    <property type="protein sequence ID" value="EMR4590094.1"/>
    <property type="molecule type" value="Genomic_DNA"/>
</dbReference>
<name>A0AAD2ZIJ2_PRORE</name>
<dbReference type="EMBL" id="ABEXCJ040000003">
    <property type="protein sequence ID" value="ELR5217907.1"/>
    <property type="molecule type" value="Genomic_DNA"/>
</dbReference>
<feature type="transmembrane region" description="Helical" evidence="4">
    <location>
        <begin position="465"/>
        <end position="483"/>
    </location>
</feature>
<dbReference type="SMART" id="SM00990">
    <property type="entry name" value="VRR_NUC"/>
    <property type="match status" value="1"/>
</dbReference>
<dbReference type="GO" id="GO:0004518">
    <property type="term" value="F:nuclease activity"/>
    <property type="evidence" value="ECO:0007669"/>
    <property type="project" value="UniProtKB-KW"/>
</dbReference>
<dbReference type="GO" id="GO:0016788">
    <property type="term" value="F:hydrolase activity, acting on ester bonds"/>
    <property type="evidence" value="ECO:0007669"/>
    <property type="project" value="InterPro"/>
</dbReference>
<feature type="domain" description="VRR-NUC" evidence="5">
    <location>
        <begin position="81"/>
        <end position="203"/>
    </location>
</feature>
<keyword evidence="4" id="KW-0472">Membrane</keyword>
<proteinExistence type="predicted"/>
<evidence type="ECO:0000256" key="2">
    <source>
        <dbReference type="ARBA" id="ARBA00022722"/>
    </source>
</evidence>
<evidence type="ECO:0000256" key="3">
    <source>
        <dbReference type="ARBA" id="ARBA00022801"/>
    </source>
</evidence>
<evidence type="ECO:0000313" key="6">
    <source>
        <dbReference type="EMBL" id="ELR5217907.1"/>
    </source>
</evidence>
<gene>
    <name evidence="7" type="ORF">M0K77_002425</name>
    <name evidence="6" type="ORF">M0K77_RS12125</name>
</gene>
<comment type="cofactor">
    <cofactor evidence="1">
        <name>Mg(2+)</name>
        <dbReference type="ChEBI" id="CHEBI:18420"/>
    </cofactor>
</comment>
<reference evidence="6" key="1">
    <citation type="submission" date="2023-10" db="EMBL/GenBank/DDBJ databases">
        <authorList>
            <consortium name="Clinical and Environmental Microbiology Branch: Whole genome sequencing antimicrobial resistance pathogens in the healthcare setting"/>
        </authorList>
    </citation>
    <scope>NUCLEOTIDE SEQUENCE</scope>
    <source>
        <strain evidence="6">2020QW-00022</strain>
    </source>
</reference>
<dbReference type="AlphaFoldDB" id="A0AAD2ZIJ2"/>
<keyword evidence="2" id="KW-0540">Nuclease</keyword>